<accession>A0AAV2IQE5</accession>
<name>A0AAV2IQE5_LYMST</name>
<proteinExistence type="predicted"/>
<dbReference type="EMBL" id="CAXITT010001343">
    <property type="protein sequence ID" value="CAL1548421.1"/>
    <property type="molecule type" value="Genomic_DNA"/>
</dbReference>
<organism evidence="2 3">
    <name type="scientific">Lymnaea stagnalis</name>
    <name type="common">Great pond snail</name>
    <name type="synonym">Helix stagnalis</name>
    <dbReference type="NCBI Taxonomy" id="6523"/>
    <lineage>
        <taxon>Eukaryota</taxon>
        <taxon>Metazoa</taxon>
        <taxon>Spiralia</taxon>
        <taxon>Lophotrochozoa</taxon>
        <taxon>Mollusca</taxon>
        <taxon>Gastropoda</taxon>
        <taxon>Heterobranchia</taxon>
        <taxon>Euthyneura</taxon>
        <taxon>Panpulmonata</taxon>
        <taxon>Hygrophila</taxon>
        <taxon>Lymnaeoidea</taxon>
        <taxon>Lymnaeidae</taxon>
        <taxon>Lymnaea</taxon>
    </lineage>
</organism>
<sequence length="643" mass="69889">MCTSLTDNDSQRSRSAFPAGSPNLVCPSLDDLQQFVVNKSASVLCVSLDNELGPHVTTKTSSSAGQNLDQELQPYVTVKSSSVICQSLDDELRQFAYPKPASVSCQSLATDSGGTRPTVTNDTRSFYYKNADDKSQTHNQTDIHSLFISEDAATLSYQQEMNRSSSTSALGTLGNANGEQFPNKTDVSGFAHSVRSNEQVACSCPPCAGDTTDIADSFTFSQTIKSSNLAGDLVSAVVQCDSADFPSPAANETVSASAQCESRYFSFLDIRSRSSDSTFYIGDVSPKQQKSAGVQISIKEWLDSDDQSVDMDSTLSSIGDFQSESIHCPSSGLNSEVISKTLKRDPASEFETACVHSAPVEVTSGDNIYVMSFSIQAGEDLVKDAGTLCSLSSLKDLTINGSLSQVFDDSSNVKTINKHRSSEYVSLTTGDQRKISESILNSHEAGVAFIDHCLEDLPSIKNRDESLGVVLTDQIQRSLPLCDQDQHTLISSNQCEENVALLNKPNEGLAAHYPQTLTGHHQESLALSDPYQKSLAFNEQPHQSLASSDHHQESFALSDHHQESLASSDQDQKSFALSDHHQESLALSDHHQKSLALSDHHQKSLALSDHHQESLALSDQDQEMWALCDHHQEILALSDYHQE</sequence>
<gene>
    <name evidence="2" type="ORF">GSLYS_00021738001</name>
</gene>
<comment type="caution">
    <text evidence="2">The sequence shown here is derived from an EMBL/GenBank/DDBJ whole genome shotgun (WGS) entry which is preliminary data.</text>
</comment>
<evidence type="ECO:0000256" key="1">
    <source>
        <dbReference type="SAM" id="MobiDB-lite"/>
    </source>
</evidence>
<evidence type="ECO:0000313" key="3">
    <source>
        <dbReference type="Proteomes" id="UP001497497"/>
    </source>
</evidence>
<feature type="compositionally biased region" description="Basic and acidic residues" evidence="1">
    <location>
        <begin position="578"/>
        <end position="605"/>
    </location>
</feature>
<dbReference type="AlphaFoldDB" id="A0AAV2IQE5"/>
<protein>
    <submittedName>
        <fullName evidence="2">Uncharacterized protein</fullName>
    </submittedName>
</protein>
<feature type="compositionally biased region" description="Basic and acidic residues" evidence="1">
    <location>
        <begin position="548"/>
        <end position="563"/>
    </location>
</feature>
<feature type="compositionally biased region" description="Polar residues" evidence="1">
    <location>
        <begin position="564"/>
        <end position="575"/>
    </location>
</feature>
<dbReference type="Proteomes" id="UP001497497">
    <property type="component" value="Unassembled WGS sequence"/>
</dbReference>
<reference evidence="2 3" key="1">
    <citation type="submission" date="2024-04" db="EMBL/GenBank/DDBJ databases">
        <authorList>
            <consortium name="Genoscope - CEA"/>
            <person name="William W."/>
        </authorList>
    </citation>
    <scope>NUCLEOTIDE SEQUENCE [LARGE SCALE GENOMIC DNA]</scope>
</reference>
<keyword evidence="3" id="KW-1185">Reference proteome</keyword>
<feature type="region of interest" description="Disordered" evidence="1">
    <location>
        <begin position="539"/>
        <end position="605"/>
    </location>
</feature>
<evidence type="ECO:0000313" key="2">
    <source>
        <dbReference type="EMBL" id="CAL1548421.1"/>
    </source>
</evidence>
<feature type="non-terminal residue" evidence="2">
    <location>
        <position position="643"/>
    </location>
</feature>